<accession>A0A3E2XMV7</accession>
<gene>
    <name evidence="2" type="primary">yqeC</name>
    <name evidence="1" type="ORF">DW070_06880</name>
    <name evidence="2" type="ORF">DW747_05940</name>
</gene>
<dbReference type="Proteomes" id="UP000260773">
    <property type="component" value="Unassembled WGS sequence"/>
</dbReference>
<proteinExistence type="predicted"/>
<dbReference type="RefSeq" id="WP_117527953.1">
    <property type="nucleotide sequence ID" value="NZ_JAQCWV010000001.1"/>
</dbReference>
<comment type="caution">
    <text evidence="2">The sequence shown here is derived from an EMBL/GenBank/DDBJ whole genome shotgun (WGS) entry which is preliminary data.</text>
</comment>
<dbReference type="Pfam" id="PF19842">
    <property type="entry name" value="YqeC"/>
    <property type="match status" value="1"/>
</dbReference>
<evidence type="ECO:0000313" key="1">
    <source>
        <dbReference type="EMBL" id="RGB80265.1"/>
    </source>
</evidence>
<organism evidence="2 4">
    <name type="scientific">Coprococcus catus</name>
    <dbReference type="NCBI Taxonomy" id="116085"/>
    <lineage>
        <taxon>Bacteria</taxon>
        <taxon>Bacillati</taxon>
        <taxon>Bacillota</taxon>
        <taxon>Clostridia</taxon>
        <taxon>Lachnospirales</taxon>
        <taxon>Lachnospiraceae</taxon>
        <taxon>Coprococcus</taxon>
    </lineage>
</organism>
<dbReference type="AlphaFoldDB" id="A0A3E2XMV7"/>
<dbReference type="Proteomes" id="UP000261231">
    <property type="component" value="Unassembled WGS sequence"/>
</dbReference>
<dbReference type="EMBL" id="QVFD01000004">
    <property type="protein sequence ID" value="RGC48809.1"/>
    <property type="molecule type" value="Genomic_DNA"/>
</dbReference>
<evidence type="ECO:0000313" key="2">
    <source>
        <dbReference type="EMBL" id="RGC48809.1"/>
    </source>
</evidence>
<dbReference type="NCBIfam" id="TIGR03172">
    <property type="entry name" value="selenium cofactor biosynthesis protein YqeC"/>
    <property type="match status" value="1"/>
</dbReference>
<dbReference type="OrthoDB" id="368187at2"/>
<evidence type="ECO:0000313" key="4">
    <source>
        <dbReference type="Proteomes" id="UP000261231"/>
    </source>
</evidence>
<evidence type="ECO:0000313" key="3">
    <source>
        <dbReference type="Proteomes" id="UP000260773"/>
    </source>
</evidence>
<dbReference type="InterPro" id="IPR017587">
    <property type="entry name" value="YqeC"/>
</dbReference>
<name>A0A3E2XMV7_9FIRM</name>
<keyword evidence="4" id="KW-1185">Reference proteome</keyword>
<protein>
    <submittedName>
        <fullName evidence="2">Putative selenium-dependent hydroxylase accessory protein YqeC</fullName>
    </submittedName>
</protein>
<reference evidence="3 4" key="1">
    <citation type="submission" date="2018-08" db="EMBL/GenBank/DDBJ databases">
        <title>A genome reference for cultivated species of the human gut microbiota.</title>
        <authorList>
            <person name="Zou Y."/>
            <person name="Xue W."/>
            <person name="Luo G."/>
        </authorList>
    </citation>
    <scope>NUCLEOTIDE SEQUENCE [LARGE SCALE GENOMIC DNA]</scope>
    <source>
        <strain evidence="1 3">AF45-17</strain>
        <strain evidence="2 4">AM28-39</strain>
    </source>
</reference>
<dbReference type="EMBL" id="QVEP01000012">
    <property type="protein sequence ID" value="RGB80265.1"/>
    <property type="molecule type" value="Genomic_DNA"/>
</dbReference>
<sequence length="247" mass="27150">MKEYRIHVEELLDPLYRHGCRVFSVVGSGGKTTLIRQAAMHYARLYQVGVAASTKMCLPDGQWEYKGCPPAVVSSDGQGDAKRQAAPVCFYTEHILPSGKIWDLGEQMLGQALEESDLLLIEADGSNRKPLKGWREDEPVILPATEATIGILPMHCLGEILDVTKVHRMEKFTAITGLEPGDVMTEKAYLQLITAENGLFGHSLGSRWLVLNRVNDPQLYQSAKKIAEAAVTSGVIDGWIAGCLENE</sequence>